<gene>
    <name evidence="1" type="ORF">CDG81_01875</name>
</gene>
<dbReference type="Proteomes" id="UP000215043">
    <property type="component" value="Chromosome"/>
</dbReference>
<reference evidence="1 2" key="1">
    <citation type="submission" date="2017-08" db="EMBL/GenBank/DDBJ databases">
        <title>The complete genome sequence of moderately halophilic actinomycete Actinopolyspora erythraea YIM 90600, the producer of novel erythromycin, novel actinopolysporins A-C and tubercidin.</title>
        <authorList>
            <person name="Yin M."/>
            <person name="Tang S."/>
        </authorList>
    </citation>
    <scope>NUCLEOTIDE SEQUENCE [LARGE SCALE GENOMIC DNA]</scope>
    <source>
        <strain evidence="1 2">YIM 90600</strain>
    </source>
</reference>
<proteinExistence type="predicted"/>
<evidence type="ECO:0000313" key="1">
    <source>
        <dbReference type="EMBL" id="ASU77264.1"/>
    </source>
</evidence>
<protein>
    <submittedName>
        <fullName evidence="1">Uncharacterized protein</fullName>
    </submittedName>
</protein>
<evidence type="ECO:0000313" key="2">
    <source>
        <dbReference type="Proteomes" id="UP000215043"/>
    </source>
</evidence>
<dbReference type="EMBL" id="CP022752">
    <property type="protein sequence ID" value="ASU77264.1"/>
    <property type="molecule type" value="Genomic_DNA"/>
</dbReference>
<accession>A0A223RN08</accession>
<name>A0A223RN08_9ACTN</name>
<organism evidence="1 2">
    <name type="scientific">Actinopolyspora erythraea</name>
    <dbReference type="NCBI Taxonomy" id="414996"/>
    <lineage>
        <taxon>Bacteria</taxon>
        <taxon>Bacillati</taxon>
        <taxon>Actinomycetota</taxon>
        <taxon>Actinomycetes</taxon>
        <taxon>Actinopolysporales</taxon>
        <taxon>Actinopolysporaceae</taxon>
        <taxon>Actinopolyspora</taxon>
    </lineage>
</organism>
<sequence length="138" mass="15266">MSTMAKRDIFDDMAAFAHPLPSSPTQAPPPEGFDETVKELLEQREDYAANLRAASDAEDIDPLLAEIHKVRHQREHYDRLLRQLVAYGREFVGPRPYPLAMLASAAGLGSHSSARTFYSEKDITDVAATTGAKPQRNA</sequence>
<dbReference type="KEGG" id="aey:CDG81_01875"/>
<dbReference type="AlphaFoldDB" id="A0A223RN08"/>